<dbReference type="InterPro" id="IPR000330">
    <property type="entry name" value="SNF2_N"/>
</dbReference>
<dbReference type="InterPro" id="IPR014001">
    <property type="entry name" value="Helicase_ATP-bd"/>
</dbReference>
<dbReference type="Pfam" id="PF00271">
    <property type="entry name" value="Helicase_C"/>
    <property type="match status" value="1"/>
</dbReference>
<dbReference type="InterPro" id="IPR049730">
    <property type="entry name" value="SNF2/RAD54-like_C"/>
</dbReference>
<dbReference type="CDD" id="cd18793">
    <property type="entry name" value="SF2_C_SNF"/>
    <property type="match status" value="1"/>
</dbReference>
<protein>
    <submittedName>
        <fullName evidence="4">DEAD/DEAH box helicase</fullName>
    </submittedName>
</protein>
<gene>
    <name evidence="4" type="ORF">NG743_00065</name>
</gene>
<organism evidence="4 5">
    <name type="scientific">Dolichospermum heterosporum TAC447</name>
    <dbReference type="NCBI Taxonomy" id="747523"/>
    <lineage>
        <taxon>Bacteria</taxon>
        <taxon>Bacillati</taxon>
        <taxon>Cyanobacteriota</taxon>
        <taxon>Cyanophyceae</taxon>
        <taxon>Nostocales</taxon>
        <taxon>Aphanizomenonaceae</taxon>
        <taxon>Dolichospermum</taxon>
        <taxon>Dolichospermum heterosporum</taxon>
    </lineage>
</organism>
<proteinExistence type="predicted"/>
<dbReference type="PROSITE" id="PS51192">
    <property type="entry name" value="HELICASE_ATP_BIND_1"/>
    <property type="match status" value="1"/>
</dbReference>
<dbReference type="InterPro" id="IPR027417">
    <property type="entry name" value="P-loop_NTPase"/>
</dbReference>
<feature type="domain" description="Helicase ATP-binding" evidence="2">
    <location>
        <begin position="958"/>
        <end position="1116"/>
    </location>
</feature>
<dbReference type="EMBL" id="CP099464">
    <property type="protein sequence ID" value="UUO18074.1"/>
    <property type="molecule type" value="Genomic_DNA"/>
</dbReference>
<dbReference type="RefSeq" id="WP_257122183.1">
    <property type="nucleotide sequence ID" value="NZ_CP099464.1"/>
</dbReference>
<keyword evidence="4" id="KW-0547">Nucleotide-binding</keyword>
<evidence type="ECO:0000259" key="2">
    <source>
        <dbReference type="PROSITE" id="PS51192"/>
    </source>
</evidence>
<dbReference type="SUPFAM" id="SSF52540">
    <property type="entry name" value="P-loop containing nucleoside triphosphate hydrolases"/>
    <property type="match status" value="2"/>
</dbReference>
<dbReference type="CDD" id="cd18012">
    <property type="entry name" value="DEXQc_arch_SWI2_SNF2"/>
    <property type="match status" value="1"/>
</dbReference>
<keyword evidence="4" id="KW-0347">Helicase</keyword>
<reference evidence="4" key="1">
    <citation type="submission" date="2022-06" db="EMBL/GenBank/DDBJ databases">
        <title>Nostosin G and Spiroidesin B from the Cyanobacterium Dolichospermum sp. NIES-1697.</title>
        <authorList>
            <person name="Phan C.-S."/>
            <person name="Mehjabin J.J."/>
            <person name="Anas A.R.J."/>
            <person name="Hayasaka M."/>
            <person name="Onoki R."/>
            <person name="Wang J."/>
            <person name="Umezawa T."/>
            <person name="Washio K."/>
            <person name="Morikawa M."/>
            <person name="Okino T."/>
        </authorList>
    </citation>
    <scope>NUCLEOTIDE SEQUENCE</scope>
    <source>
        <strain evidence="4">NIES-1697</strain>
    </source>
</reference>
<keyword evidence="1" id="KW-0378">Hydrolase</keyword>
<dbReference type="SMART" id="SM00487">
    <property type="entry name" value="DEXDc"/>
    <property type="match status" value="1"/>
</dbReference>
<accession>A0ABY5M879</accession>
<name>A0ABY5M879_9CYAN</name>
<evidence type="ECO:0000256" key="1">
    <source>
        <dbReference type="ARBA" id="ARBA00022801"/>
    </source>
</evidence>
<dbReference type="Gene3D" id="1.25.40.10">
    <property type="entry name" value="Tetratricopeptide repeat domain"/>
    <property type="match status" value="1"/>
</dbReference>
<evidence type="ECO:0000313" key="5">
    <source>
        <dbReference type="Proteomes" id="UP001057561"/>
    </source>
</evidence>
<dbReference type="Pfam" id="PF00176">
    <property type="entry name" value="SNF2-rel_dom"/>
    <property type="match status" value="1"/>
</dbReference>
<evidence type="ECO:0000259" key="3">
    <source>
        <dbReference type="PROSITE" id="PS51194"/>
    </source>
</evidence>
<sequence>MSDFNPNSTQLQTQLAKKYFDLSPAIQKIIQLFSIIYAPIDKSSLLSCLSQTAALDEKNRPWTTTTLNYQIEKLVIAGLLVKENKSGSECHPLLTEIATRHAIETGKFEILVKAVEEKLPVSNHWNKNSRMFRSLVQCIREIRIGFYRQDLNFINKQIEDYQNYSNHTEKIVIENIFEQICNNPFDENWFKTLPQELYERGISSILFNSALKLADCEDAFMMLDEECCESEKYASDYLNLVLTEQFLLRGDTEEAQDSLERISEKYQHNTATYWGWLNFLRGENEQAIKYYTDALKAIKKATGKRSIYFNTMGGLFFILALLKDGSAERLKEAEEYATLMSRESDHWLTFVYARLKMVLQVQRGDITQKELVVSAYIASVEEENSLQTLFCSLCLYWMDAESAKKRLPDILEPLYRRSLASCHHWLAMESAELLSRLKPSSNYKQQAAALREDSGIQTIVDVIQPQTDWEMCLNALANIQKQPQTPGKPESELRLAWFITFYPSRCVLQPKEQKVNAKGEWSKGRPIALKRLSSELADFDYATSQDMRVCGCIQTYSEGYYGKVDYMFNEKAILALIGHPVVFWEDTPNIRVEIVKGEPELLVKKEKQGRLTLEFSPKLPESQNILHIKETPTRIKVIEIKAEHRRIAEIIGKDNKLNVPAIAEKQVLAAINAVSGIVTVHSDIGGGLENAEEVPAQTLPHIHLLPANSGLKITLLSRPFTQGGPYFRPGAGGETVIAEIEGKRLQTKRNLAEEKQLAKAAIAACPTLTRIEEQDGEWTIEEAEDCLELLLELQTLGNSVVMAWPEGEKLRVSHNADLKDFNLSIQRQQDWFAATGELKLNDDLVLDMQQLLALLEKTPSRFIPLGDGQFLALTQAFRKRLDELRMFSEKHGKGMRFHPLATLGLEDFVDEVGKLKADKHWKEHIQKLKEVQDLQPELPSTFQAELRDYQMDGFCWLARLAHWGVGACLADQMGLGKTVQALAVILRNAHAGPTLIIAPTSVCMNWVSEAQKFAPTLNIMQFSGANRQKLLDGLQPLDMLVSSYGLLQQEEVSQMLAQVQWQTIVLDEAQSIKNMATKRSQAAMNLKANFKLLTTGTPIENHLGELWNLFRFINPGLLGSFESFNQRFANPIERYQDKQARNKLKKLIQPFLLRRTKNQVLSELPSRTEILLHVELSKEEKAFYEALRRQAISKLTESNADAGQKHLQVLAEIMKLRRACCNPSLVMPDTELSSSKLQLFGEVLGELLENRHKALVFSQFVDHLHIIRNYLVKEGIKYQYLDGSTPMAERKRSVDAFQAGDGDVFLISLKAGGTGLNLTAADYVIHTDPWWNPAVEDQASDRAHRIGQQRPVTIYRLVAKDTIEDKIVELHHHKRDLADSLLEGTDMSGKISTEALLQLIHEG</sequence>
<dbReference type="InterPro" id="IPR011990">
    <property type="entry name" value="TPR-like_helical_dom_sf"/>
</dbReference>
<keyword evidence="5" id="KW-1185">Reference proteome</keyword>
<dbReference type="Gene3D" id="3.40.50.300">
    <property type="entry name" value="P-loop containing nucleotide triphosphate hydrolases"/>
    <property type="match status" value="1"/>
</dbReference>
<keyword evidence="4" id="KW-0067">ATP-binding</keyword>
<feature type="domain" description="Helicase C-terminal" evidence="3">
    <location>
        <begin position="1243"/>
        <end position="1393"/>
    </location>
</feature>
<dbReference type="Proteomes" id="UP001057561">
    <property type="component" value="Chromosome"/>
</dbReference>
<dbReference type="PROSITE" id="PS51194">
    <property type="entry name" value="HELICASE_CTER"/>
    <property type="match status" value="1"/>
</dbReference>
<dbReference type="GO" id="GO:0004386">
    <property type="term" value="F:helicase activity"/>
    <property type="evidence" value="ECO:0007669"/>
    <property type="project" value="UniProtKB-KW"/>
</dbReference>
<evidence type="ECO:0000313" key="4">
    <source>
        <dbReference type="EMBL" id="UUO18074.1"/>
    </source>
</evidence>
<dbReference type="Gene3D" id="3.40.50.10810">
    <property type="entry name" value="Tandem AAA-ATPase domain"/>
    <property type="match status" value="1"/>
</dbReference>
<dbReference type="PANTHER" id="PTHR10799">
    <property type="entry name" value="SNF2/RAD54 HELICASE FAMILY"/>
    <property type="match status" value="1"/>
</dbReference>
<dbReference type="InterPro" id="IPR038718">
    <property type="entry name" value="SNF2-like_sf"/>
</dbReference>
<dbReference type="SMART" id="SM00490">
    <property type="entry name" value="HELICc"/>
    <property type="match status" value="1"/>
</dbReference>
<dbReference type="InterPro" id="IPR001650">
    <property type="entry name" value="Helicase_C-like"/>
</dbReference>